<proteinExistence type="predicted"/>
<dbReference type="EMBL" id="VFPA01000003">
    <property type="protein sequence ID" value="TQM09249.1"/>
    <property type="molecule type" value="Genomic_DNA"/>
</dbReference>
<organism evidence="2 3">
    <name type="scientific">Pseudonocardia kunmingensis</name>
    <dbReference type="NCBI Taxonomy" id="630975"/>
    <lineage>
        <taxon>Bacteria</taxon>
        <taxon>Bacillati</taxon>
        <taxon>Actinomycetota</taxon>
        <taxon>Actinomycetes</taxon>
        <taxon>Pseudonocardiales</taxon>
        <taxon>Pseudonocardiaceae</taxon>
        <taxon>Pseudonocardia</taxon>
    </lineage>
</organism>
<evidence type="ECO:0000313" key="2">
    <source>
        <dbReference type="EMBL" id="TQM09249.1"/>
    </source>
</evidence>
<feature type="domain" description="Metallo-beta-lactamase" evidence="1">
    <location>
        <begin position="26"/>
        <end position="236"/>
    </location>
</feature>
<dbReference type="Proteomes" id="UP000315677">
    <property type="component" value="Unassembled WGS sequence"/>
</dbReference>
<dbReference type="InterPro" id="IPR036866">
    <property type="entry name" value="RibonucZ/Hydroxyglut_hydro"/>
</dbReference>
<dbReference type="InterPro" id="IPR050114">
    <property type="entry name" value="UPF0173_UPF0282_UlaG_hydrolase"/>
</dbReference>
<protein>
    <submittedName>
        <fullName evidence="2">L-ascorbate metabolism protein UlaG (Beta-lactamase superfamily)</fullName>
    </submittedName>
</protein>
<name>A0A543DIU3_9PSEU</name>
<keyword evidence="3" id="KW-1185">Reference proteome</keyword>
<dbReference type="PANTHER" id="PTHR43546">
    <property type="entry name" value="UPF0173 METAL-DEPENDENT HYDROLASE MJ1163-RELATED"/>
    <property type="match status" value="1"/>
</dbReference>
<comment type="caution">
    <text evidence="2">The sequence shown here is derived from an EMBL/GenBank/DDBJ whole genome shotgun (WGS) entry which is preliminary data.</text>
</comment>
<accession>A0A543DIU3</accession>
<gene>
    <name evidence="2" type="ORF">FB558_5001</name>
</gene>
<dbReference type="AlphaFoldDB" id="A0A543DIU3"/>
<dbReference type="SMART" id="SM00849">
    <property type="entry name" value="Lactamase_B"/>
    <property type="match status" value="1"/>
</dbReference>
<evidence type="ECO:0000313" key="3">
    <source>
        <dbReference type="Proteomes" id="UP000315677"/>
    </source>
</evidence>
<evidence type="ECO:0000259" key="1">
    <source>
        <dbReference type="SMART" id="SM00849"/>
    </source>
</evidence>
<reference evidence="2 3" key="1">
    <citation type="submission" date="2019-06" db="EMBL/GenBank/DDBJ databases">
        <title>Sequencing the genomes of 1000 actinobacteria strains.</title>
        <authorList>
            <person name="Klenk H.-P."/>
        </authorList>
    </citation>
    <scope>NUCLEOTIDE SEQUENCE [LARGE SCALE GENOMIC DNA]</scope>
    <source>
        <strain evidence="2 3">DSM 45301</strain>
    </source>
</reference>
<dbReference type="Pfam" id="PF12706">
    <property type="entry name" value="Lactamase_B_2"/>
    <property type="match status" value="1"/>
</dbReference>
<dbReference type="SUPFAM" id="SSF56281">
    <property type="entry name" value="Metallo-hydrolase/oxidoreductase"/>
    <property type="match status" value="1"/>
</dbReference>
<sequence length="292" mass="30869">MTRAWSFADAAAAPLPDGEVLLWWLGQAGFLLRGGGATVLVDPYLTPTGARRFPPPFAAADAAGVDAVLVTHEHGDHLDVDVARAFAEAASTARWVVPEPVVERLVSLGIRRDLVEPARPGRPLTVGAVRVDPLPAHHGIDMADAYGTGAEGPGGPARFLGYVLDLAGTRVYHSGDCIDYAGLGDELTRLGVHVVLLPINGRDAEREARNIVGNMSAEEAVDLAARAGAEVLVPMHISTTGRMYGLDDSISPNPSTPSSVTIRTIGLSPITAHLRSTIRIRSLLRIETFSLC</sequence>
<dbReference type="Gene3D" id="3.60.15.10">
    <property type="entry name" value="Ribonuclease Z/Hydroxyacylglutathione hydrolase-like"/>
    <property type="match status" value="1"/>
</dbReference>
<dbReference type="OrthoDB" id="3190691at2"/>
<dbReference type="InterPro" id="IPR001279">
    <property type="entry name" value="Metallo-B-lactamas"/>
</dbReference>
<dbReference type="RefSeq" id="WP_142057310.1">
    <property type="nucleotide sequence ID" value="NZ_VFPA01000003.1"/>
</dbReference>